<keyword evidence="2" id="KW-1185">Reference proteome</keyword>
<proteinExistence type="predicted"/>
<accession>A0ACD3A7U4</accession>
<evidence type="ECO:0000313" key="1">
    <source>
        <dbReference type="EMBL" id="TFK61616.1"/>
    </source>
</evidence>
<dbReference type="EMBL" id="ML208643">
    <property type="protein sequence ID" value="TFK61616.1"/>
    <property type="molecule type" value="Genomic_DNA"/>
</dbReference>
<protein>
    <submittedName>
        <fullName evidence="1">Uncharacterized protein</fullName>
    </submittedName>
</protein>
<sequence>MSPPRQKGRKAVAIRQEQQSRTLEADNVIPTKEIAGRVLVRLVPEDDNTDLKKEYTVSTTIPKDEEIGRVVKLLVEDVKISRGLSPEESSRVTYRPYAVTPRWVSNEGSKPFSPHNLPLDPKAMVLVAIRGLTPAPDDRPTFPGPSPMALKPRKRLRRSPPPDSRPHSPLRSTEDLESRMQRLKEELMESFSEKLAEEAETRAQAIASLMKANRTIGKTQRELKKSQKDLQKSQKDLQRSQQDLKKLQQGLQNSQQDLKKSHRELEKAEKAHLEETRSLKREIDELGRVALPIPARALLDKLRAKVTSHYFCTDSNVIPGEVDPAEIRLRSVQDRQDPSNPETKKLIGHLTRALHSKLGGQATFHMLESLATSLDGRLDENTLKLIFGLDGRRYPDGRSTREHLNGIAHEEDNIGALMYIFKIAPRHIRHGFMNVFEIEHGGNAIVVAQGYGINTS</sequence>
<organism evidence="1 2">
    <name type="scientific">Pluteus cervinus</name>
    <dbReference type="NCBI Taxonomy" id="181527"/>
    <lineage>
        <taxon>Eukaryota</taxon>
        <taxon>Fungi</taxon>
        <taxon>Dikarya</taxon>
        <taxon>Basidiomycota</taxon>
        <taxon>Agaricomycotina</taxon>
        <taxon>Agaricomycetes</taxon>
        <taxon>Agaricomycetidae</taxon>
        <taxon>Agaricales</taxon>
        <taxon>Pluteineae</taxon>
        <taxon>Pluteaceae</taxon>
        <taxon>Pluteus</taxon>
    </lineage>
</organism>
<dbReference type="Proteomes" id="UP000308600">
    <property type="component" value="Unassembled WGS sequence"/>
</dbReference>
<name>A0ACD3A7U4_9AGAR</name>
<reference evidence="1 2" key="1">
    <citation type="journal article" date="2019" name="Nat. Ecol. Evol.">
        <title>Megaphylogeny resolves global patterns of mushroom evolution.</title>
        <authorList>
            <person name="Varga T."/>
            <person name="Krizsan K."/>
            <person name="Foldi C."/>
            <person name="Dima B."/>
            <person name="Sanchez-Garcia M."/>
            <person name="Sanchez-Ramirez S."/>
            <person name="Szollosi G.J."/>
            <person name="Szarkandi J.G."/>
            <person name="Papp V."/>
            <person name="Albert L."/>
            <person name="Andreopoulos W."/>
            <person name="Angelini C."/>
            <person name="Antonin V."/>
            <person name="Barry K.W."/>
            <person name="Bougher N.L."/>
            <person name="Buchanan P."/>
            <person name="Buyck B."/>
            <person name="Bense V."/>
            <person name="Catcheside P."/>
            <person name="Chovatia M."/>
            <person name="Cooper J."/>
            <person name="Damon W."/>
            <person name="Desjardin D."/>
            <person name="Finy P."/>
            <person name="Geml J."/>
            <person name="Haridas S."/>
            <person name="Hughes K."/>
            <person name="Justo A."/>
            <person name="Karasinski D."/>
            <person name="Kautmanova I."/>
            <person name="Kiss B."/>
            <person name="Kocsube S."/>
            <person name="Kotiranta H."/>
            <person name="LaButti K.M."/>
            <person name="Lechner B.E."/>
            <person name="Liimatainen K."/>
            <person name="Lipzen A."/>
            <person name="Lukacs Z."/>
            <person name="Mihaltcheva S."/>
            <person name="Morgado L.N."/>
            <person name="Niskanen T."/>
            <person name="Noordeloos M.E."/>
            <person name="Ohm R.A."/>
            <person name="Ortiz-Santana B."/>
            <person name="Ovrebo C."/>
            <person name="Racz N."/>
            <person name="Riley R."/>
            <person name="Savchenko A."/>
            <person name="Shiryaev A."/>
            <person name="Soop K."/>
            <person name="Spirin V."/>
            <person name="Szebenyi C."/>
            <person name="Tomsovsky M."/>
            <person name="Tulloss R.E."/>
            <person name="Uehling J."/>
            <person name="Grigoriev I.V."/>
            <person name="Vagvolgyi C."/>
            <person name="Papp T."/>
            <person name="Martin F.M."/>
            <person name="Miettinen O."/>
            <person name="Hibbett D.S."/>
            <person name="Nagy L.G."/>
        </authorList>
    </citation>
    <scope>NUCLEOTIDE SEQUENCE [LARGE SCALE GENOMIC DNA]</scope>
    <source>
        <strain evidence="1 2">NL-1719</strain>
    </source>
</reference>
<gene>
    <name evidence="1" type="ORF">BDN72DRAFT_883076</name>
</gene>
<evidence type="ECO:0000313" key="2">
    <source>
        <dbReference type="Proteomes" id="UP000308600"/>
    </source>
</evidence>